<evidence type="ECO:0000256" key="5">
    <source>
        <dbReference type="ARBA" id="ARBA00023242"/>
    </source>
</evidence>
<keyword evidence="5" id="KW-0539">Nucleus</keyword>
<name>A0AAE2CNV3_9LAMI</name>
<dbReference type="InterPro" id="IPR050655">
    <property type="entry name" value="Plant_B3_domain"/>
</dbReference>
<keyword evidence="3" id="KW-0238">DNA-binding</keyword>
<evidence type="ECO:0000313" key="9">
    <source>
        <dbReference type="Proteomes" id="UP001293254"/>
    </source>
</evidence>
<sequence length="144" mass="16126">MAGTVALRGPSGNVWSVGLVANGDMLLLKHGWIAFVEDHSLEENDILIFKYNGNSSFDVFMFDQESLCEKATSYFVKKCVHTESARGNKLGESWRNVLINQINPQMMLLMIRVKKPRSDAPRTPPSRIQPSRSTSGSRRGIRSV</sequence>
<dbReference type="InterPro" id="IPR003340">
    <property type="entry name" value="B3_DNA-bd"/>
</dbReference>
<evidence type="ECO:0000256" key="3">
    <source>
        <dbReference type="ARBA" id="ARBA00023125"/>
    </source>
</evidence>
<proteinExistence type="predicted"/>
<evidence type="ECO:0000256" key="6">
    <source>
        <dbReference type="SAM" id="MobiDB-lite"/>
    </source>
</evidence>
<dbReference type="Gene3D" id="2.40.330.10">
    <property type="entry name" value="DNA-binding pseudobarrel domain"/>
    <property type="match status" value="1"/>
</dbReference>
<dbReference type="Pfam" id="PF02362">
    <property type="entry name" value="B3"/>
    <property type="match status" value="1"/>
</dbReference>
<evidence type="ECO:0000259" key="7">
    <source>
        <dbReference type="PROSITE" id="PS50863"/>
    </source>
</evidence>
<dbReference type="AlphaFoldDB" id="A0AAE2CNV3"/>
<comment type="caution">
    <text evidence="8">The sequence shown here is derived from an EMBL/GenBank/DDBJ whole genome shotgun (WGS) entry which is preliminary data.</text>
</comment>
<feature type="non-terminal residue" evidence="8">
    <location>
        <position position="144"/>
    </location>
</feature>
<dbReference type="PANTHER" id="PTHR31920">
    <property type="entry name" value="B3 DOMAIN-CONTAINING"/>
    <property type="match status" value="1"/>
</dbReference>
<keyword evidence="9" id="KW-1185">Reference proteome</keyword>
<evidence type="ECO:0000313" key="8">
    <source>
        <dbReference type="EMBL" id="KAK4429080.1"/>
    </source>
</evidence>
<protein>
    <submittedName>
        <fullName evidence="8">B3 domain-containing protein REM16</fullName>
    </submittedName>
</protein>
<keyword evidence="4" id="KW-0804">Transcription</keyword>
<dbReference type="SUPFAM" id="SSF101936">
    <property type="entry name" value="DNA-binding pseudobarrel domain"/>
    <property type="match status" value="1"/>
</dbReference>
<dbReference type="GO" id="GO:0003677">
    <property type="term" value="F:DNA binding"/>
    <property type="evidence" value="ECO:0007669"/>
    <property type="project" value="UniProtKB-KW"/>
</dbReference>
<accession>A0AAE2CNV3</accession>
<keyword evidence="2" id="KW-0805">Transcription regulation</keyword>
<organism evidence="8 9">
    <name type="scientific">Sesamum alatum</name>
    <dbReference type="NCBI Taxonomy" id="300844"/>
    <lineage>
        <taxon>Eukaryota</taxon>
        <taxon>Viridiplantae</taxon>
        <taxon>Streptophyta</taxon>
        <taxon>Embryophyta</taxon>
        <taxon>Tracheophyta</taxon>
        <taxon>Spermatophyta</taxon>
        <taxon>Magnoliopsida</taxon>
        <taxon>eudicotyledons</taxon>
        <taxon>Gunneridae</taxon>
        <taxon>Pentapetalae</taxon>
        <taxon>asterids</taxon>
        <taxon>lamiids</taxon>
        <taxon>Lamiales</taxon>
        <taxon>Pedaliaceae</taxon>
        <taxon>Sesamum</taxon>
    </lineage>
</organism>
<reference evidence="8" key="2">
    <citation type="journal article" date="2024" name="Plant">
        <title>Genomic evolution and insights into agronomic trait innovations of Sesamum species.</title>
        <authorList>
            <person name="Miao H."/>
            <person name="Wang L."/>
            <person name="Qu L."/>
            <person name="Liu H."/>
            <person name="Sun Y."/>
            <person name="Le M."/>
            <person name="Wang Q."/>
            <person name="Wei S."/>
            <person name="Zheng Y."/>
            <person name="Lin W."/>
            <person name="Duan Y."/>
            <person name="Cao H."/>
            <person name="Xiong S."/>
            <person name="Wang X."/>
            <person name="Wei L."/>
            <person name="Li C."/>
            <person name="Ma Q."/>
            <person name="Ju M."/>
            <person name="Zhao R."/>
            <person name="Li G."/>
            <person name="Mu C."/>
            <person name="Tian Q."/>
            <person name="Mei H."/>
            <person name="Zhang T."/>
            <person name="Gao T."/>
            <person name="Zhang H."/>
        </authorList>
    </citation>
    <scope>NUCLEOTIDE SEQUENCE</scope>
    <source>
        <strain evidence="8">3651</strain>
    </source>
</reference>
<dbReference type="EMBL" id="JACGWO010000004">
    <property type="protein sequence ID" value="KAK4429080.1"/>
    <property type="molecule type" value="Genomic_DNA"/>
</dbReference>
<evidence type="ECO:0000256" key="4">
    <source>
        <dbReference type="ARBA" id="ARBA00023163"/>
    </source>
</evidence>
<evidence type="ECO:0000256" key="2">
    <source>
        <dbReference type="ARBA" id="ARBA00023015"/>
    </source>
</evidence>
<dbReference type="CDD" id="cd10017">
    <property type="entry name" value="B3_DNA"/>
    <property type="match status" value="1"/>
</dbReference>
<evidence type="ECO:0000256" key="1">
    <source>
        <dbReference type="ARBA" id="ARBA00004123"/>
    </source>
</evidence>
<reference evidence="8" key="1">
    <citation type="submission" date="2020-06" db="EMBL/GenBank/DDBJ databases">
        <authorList>
            <person name="Li T."/>
            <person name="Hu X."/>
            <person name="Zhang T."/>
            <person name="Song X."/>
            <person name="Zhang H."/>
            <person name="Dai N."/>
            <person name="Sheng W."/>
            <person name="Hou X."/>
            <person name="Wei L."/>
        </authorList>
    </citation>
    <scope>NUCLEOTIDE SEQUENCE</scope>
    <source>
        <strain evidence="8">3651</strain>
        <tissue evidence="8">Leaf</tissue>
    </source>
</reference>
<comment type="subcellular location">
    <subcellularLocation>
        <location evidence="1">Nucleus</location>
    </subcellularLocation>
</comment>
<dbReference type="InterPro" id="IPR015300">
    <property type="entry name" value="DNA-bd_pseudobarrel_sf"/>
</dbReference>
<dbReference type="PANTHER" id="PTHR31920:SF145">
    <property type="entry name" value="B3 DOMAIN-CONTAINING PROTEIN REM20-LIKE ISOFORM X1"/>
    <property type="match status" value="1"/>
</dbReference>
<dbReference type="PROSITE" id="PS50863">
    <property type="entry name" value="B3"/>
    <property type="match status" value="1"/>
</dbReference>
<feature type="domain" description="TF-B3" evidence="7">
    <location>
        <begin position="1"/>
        <end position="65"/>
    </location>
</feature>
<feature type="region of interest" description="Disordered" evidence="6">
    <location>
        <begin position="116"/>
        <end position="144"/>
    </location>
</feature>
<dbReference type="Proteomes" id="UP001293254">
    <property type="component" value="Unassembled WGS sequence"/>
</dbReference>
<dbReference type="GO" id="GO:0005634">
    <property type="term" value="C:nucleus"/>
    <property type="evidence" value="ECO:0007669"/>
    <property type="project" value="UniProtKB-SubCell"/>
</dbReference>
<gene>
    <name evidence="8" type="ORF">Salat_1208000</name>
</gene>